<dbReference type="SUPFAM" id="SSF58104">
    <property type="entry name" value="Methyl-accepting chemotaxis protein (MCP) signaling domain"/>
    <property type="match status" value="1"/>
</dbReference>
<evidence type="ECO:0000256" key="1">
    <source>
        <dbReference type="ARBA" id="ARBA00022481"/>
    </source>
</evidence>
<keyword evidence="4" id="KW-1133">Transmembrane helix</keyword>
<dbReference type="SMART" id="SM00283">
    <property type="entry name" value="MA"/>
    <property type="match status" value="1"/>
</dbReference>
<dbReference type="PANTHER" id="PTHR43531">
    <property type="entry name" value="PROTEIN ICFG"/>
    <property type="match status" value="1"/>
</dbReference>
<feature type="transmembrane region" description="Helical" evidence="4">
    <location>
        <begin position="154"/>
        <end position="173"/>
    </location>
</feature>
<evidence type="ECO:0000313" key="6">
    <source>
        <dbReference type="EMBL" id="MCZ4330612.1"/>
    </source>
</evidence>
<comment type="similarity">
    <text evidence="2">Belongs to the methyl-accepting chemotaxis (MCP) protein family.</text>
</comment>
<comment type="caution">
    <text evidence="6">The sequence shown here is derived from an EMBL/GenBank/DDBJ whole genome shotgun (WGS) entry which is preliminary data.</text>
</comment>
<dbReference type="PROSITE" id="PS50111">
    <property type="entry name" value="CHEMOTAXIS_TRANSDUC_2"/>
    <property type="match status" value="1"/>
</dbReference>
<feature type="transmembrane region" description="Helical" evidence="4">
    <location>
        <begin position="23"/>
        <end position="41"/>
    </location>
</feature>
<gene>
    <name evidence="6" type="ORF">O4H32_11690</name>
</gene>
<feature type="transmembrane region" description="Helical" evidence="4">
    <location>
        <begin position="95"/>
        <end position="111"/>
    </location>
</feature>
<dbReference type="PANTHER" id="PTHR43531:SF14">
    <property type="entry name" value="METHYL-ACCEPTING CHEMOTAXIS PROTEIN I-RELATED"/>
    <property type="match status" value="1"/>
</dbReference>
<dbReference type="Pfam" id="PF00015">
    <property type="entry name" value="MCPsignal"/>
    <property type="match status" value="1"/>
</dbReference>
<dbReference type="InterPro" id="IPR051310">
    <property type="entry name" value="MCP_chemotaxis"/>
</dbReference>
<sequence length="473" mass="51779">MIHSKAHSQPVRPSSYGRQADRIMLPMVWVLFATALGLASWHDTWRLALWVGLPLALIPTALILWRPGQLITRLTVATAFMMFCALHIHQSLGTIELHFGIFVLLAVLLCYRDKRVILLGATLIAIHHISFNYLQEIGFPTYCFAEPGLGRVVAHATYVVVETMALCYIAHWMRRDARQTHELTSMVARITHGGSIDLSLDSPEPTTPMGIALYRVLRAISEAIARVKENALAIDQALERITESNDAVSTGAHDQATAIGQAAESIQSINASLAEDHRRAHEARQDVDQTVALASEGSQAMVRSVESMREMRELSRRITEITTLIDGIAFQTNILALNASVEAARAGEHGRGFAVVAGEVRTLAQRSADASRQIRELIDASVRQVAEGTDLIESSGRVMARLSGGIDSLHGMLEQLQHANTSQSAQIQDLEQAIGRIQDIARNNLRQTQDSGALVRHLGQGAQHLNHAVGLIS</sequence>
<accession>A0ABT4M5M7</accession>
<dbReference type="PRINTS" id="PR00260">
    <property type="entry name" value="CHEMTRNSDUCR"/>
</dbReference>
<proteinExistence type="inferred from homology"/>
<evidence type="ECO:0000259" key="5">
    <source>
        <dbReference type="PROSITE" id="PS50111"/>
    </source>
</evidence>
<feature type="transmembrane region" description="Helical" evidence="4">
    <location>
        <begin position="116"/>
        <end position="134"/>
    </location>
</feature>
<keyword evidence="4" id="KW-0472">Membrane</keyword>
<dbReference type="Proteomes" id="UP001068379">
    <property type="component" value="Unassembled WGS sequence"/>
</dbReference>
<reference evidence="6" key="1">
    <citation type="submission" date="2022-12" db="EMBL/GenBank/DDBJ databases">
        <title>Bacterial isolates from different developmental stages of Nematostella vectensis.</title>
        <authorList>
            <person name="Fraune S."/>
        </authorList>
    </citation>
    <scope>NUCLEOTIDE SEQUENCE</scope>
    <source>
        <strain evidence="6">G21619-S1</strain>
    </source>
</reference>
<feature type="transmembrane region" description="Helical" evidence="4">
    <location>
        <begin position="47"/>
        <end position="65"/>
    </location>
</feature>
<evidence type="ECO:0000256" key="3">
    <source>
        <dbReference type="PROSITE-ProRule" id="PRU00284"/>
    </source>
</evidence>
<dbReference type="InterPro" id="IPR004089">
    <property type="entry name" value="MCPsignal_dom"/>
</dbReference>
<dbReference type="InterPro" id="IPR004090">
    <property type="entry name" value="Chemotax_Me-accpt_rcpt"/>
</dbReference>
<evidence type="ECO:0000313" key="7">
    <source>
        <dbReference type="Proteomes" id="UP001068379"/>
    </source>
</evidence>
<dbReference type="EMBL" id="JAPWHE010000009">
    <property type="protein sequence ID" value="MCZ4330612.1"/>
    <property type="molecule type" value="Genomic_DNA"/>
</dbReference>
<keyword evidence="7" id="KW-1185">Reference proteome</keyword>
<evidence type="ECO:0000256" key="2">
    <source>
        <dbReference type="ARBA" id="ARBA00029447"/>
    </source>
</evidence>
<dbReference type="Gene3D" id="1.10.287.950">
    <property type="entry name" value="Methyl-accepting chemotaxis protein"/>
    <property type="match status" value="1"/>
</dbReference>
<keyword evidence="3" id="KW-0807">Transducer</keyword>
<name>A0ABT4M5M7_9BURK</name>
<feature type="domain" description="Methyl-accepting transducer" evidence="5">
    <location>
        <begin position="230"/>
        <end position="459"/>
    </location>
</feature>
<keyword evidence="1" id="KW-0488">Methylation</keyword>
<organism evidence="6 7">
    <name type="scientific">Castellaniella denitrificans</name>
    <dbReference type="NCBI Taxonomy" id="56119"/>
    <lineage>
        <taxon>Bacteria</taxon>
        <taxon>Pseudomonadati</taxon>
        <taxon>Pseudomonadota</taxon>
        <taxon>Betaproteobacteria</taxon>
        <taxon>Burkholderiales</taxon>
        <taxon>Alcaligenaceae</taxon>
        <taxon>Castellaniella</taxon>
    </lineage>
</organism>
<dbReference type="RefSeq" id="WP_269359354.1">
    <property type="nucleotide sequence ID" value="NZ_JAPWHE010000009.1"/>
</dbReference>
<keyword evidence="4" id="KW-0812">Transmembrane</keyword>
<evidence type="ECO:0000256" key="4">
    <source>
        <dbReference type="SAM" id="Phobius"/>
    </source>
</evidence>
<protein>
    <submittedName>
        <fullName evidence="6">Methyl-accepting chemotaxis protein</fullName>
    </submittedName>
</protein>